<protein>
    <submittedName>
        <fullName evidence="2">Uncharacterized protein</fullName>
    </submittedName>
</protein>
<proteinExistence type="predicted"/>
<feature type="region of interest" description="Disordered" evidence="1">
    <location>
        <begin position="30"/>
        <end position="77"/>
    </location>
</feature>
<evidence type="ECO:0000313" key="3">
    <source>
        <dbReference type="Proteomes" id="UP000299102"/>
    </source>
</evidence>
<evidence type="ECO:0000313" key="2">
    <source>
        <dbReference type="EMBL" id="GBP31386.1"/>
    </source>
</evidence>
<dbReference type="AlphaFoldDB" id="A0A4C1UZD6"/>
<dbReference type="Proteomes" id="UP000299102">
    <property type="component" value="Unassembled WGS sequence"/>
</dbReference>
<sequence length="104" mass="11953">MPYERARRRLRRAQLVAATGRVPFIHYSNTTWDPGHAPARRRPMAESVNWTPLSPPSSAKLPRVRNRGANRGSHPRRQCHLILKRPVGISKPLKVNSKMRCEQL</sequence>
<gene>
    <name evidence="2" type="ORF">EVAR_13506_1</name>
</gene>
<evidence type="ECO:0000256" key="1">
    <source>
        <dbReference type="SAM" id="MobiDB-lite"/>
    </source>
</evidence>
<keyword evidence="3" id="KW-1185">Reference proteome</keyword>
<organism evidence="2 3">
    <name type="scientific">Eumeta variegata</name>
    <name type="common">Bagworm moth</name>
    <name type="synonym">Eumeta japonica</name>
    <dbReference type="NCBI Taxonomy" id="151549"/>
    <lineage>
        <taxon>Eukaryota</taxon>
        <taxon>Metazoa</taxon>
        <taxon>Ecdysozoa</taxon>
        <taxon>Arthropoda</taxon>
        <taxon>Hexapoda</taxon>
        <taxon>Insecta</taxon>
        <taxon>Pterygota</taxon>
        <taxon>Neoptera</taxon>
        <taxon>Endopterygota</taxon>
        <taxon>Lepidoptera</taxon>
        <taxon>Glossata</taxon>
        <taxon>Ditrysia</taxon>
        <taxon>Tineoidea</taxon>
        <taxon>Psychidae</taxon>
        <taxon>Oiketicinae</taxon>
        <taxon>Eumeta</taxon>
    </lineage>
</organism>
<dbReference type="EMBL" id="BGZK01000245">
    <property type="protein sequence ID" value="GBP31386.1"/>
    <property type="molecule type" value="Genomic_DNA"/>
</dbReference>
<comment type="caution">
    <text evidence="2">The sequence shown here is derived from an EMBL/GenBank/DDBJ whole genome shotgun (WGS) entry which is preliminary data.</text>
</comment>
<accession>A0A4C1UZD6</accession>
<name>A0A4C1UZD6_EUMVA</name>
<feature type="compositionally biased region" description="Basic residues" evidence="1">
    <location>
        <begin position="62"/>
        <end position="77"/>
    </location>
</feature>
<reference evidence="2 3" key="1">
    <citation type="journal article" date="2019" name="Commun. Biol.">
        <title>The bagworm genome reveals a unique fibroin gene that provides high tensile strength.</title>
        <authorList>
            <person name="Kono N."/>
            <person name="Nakamura H."/>
            <person name="Ohtoshi R."/>
            <person name="Tomita M."/>
            <person name="Numata K."/>
            <person name="Arakawa K."/>
        </authorList>
    </citation>
    <scope>NUCLEOTIDE SEQUENCE [LARGE SCALE GENOMIC DNA]</scope>
</reference>